<organism evidence="1 2">
    <name type="scientific">Staphylococcus nepalensis</name>
    <dbReference type="NCBI Taxonomy" id="214473"/>
    <lineage>
        <taxon>Bacteria</taxon>
        <taxon>Bacillati</taxon>
        <taxon>Bacillota</taxon>
        <taxon>Bacilli</taxon>
        <taxon>Bacillales</taxon>
        <taxon>Staphylococcaceae</taxon>
        <taxon>Staphylococcus</taxon>
    </lineage>
</organism>
<feature type="non-terminal residue" evidence="1">
    <location>
        <position position="1"/>
    </location>
</feature>
<evidence type="ECO:0000313" key="1">
    <source>
        <dbReference type="EMBL" id="PTK42333.1"/>
    </source>
</evidence>
<dbReference type="Proteomes" id="UP000240400">
    <property type="component" value="Unassembled WGS sequence"/>
</dbReference>
<comment type="caution">
    <text evidence="1">The sequence shown here is derived from an EMBL/GenBank/DDBJ whole genome shotgun (WGS) entry which is preliminary data.</text>
</comment>
<reference evidence="1 2" key="1">
    <citation type="journal article" date="2016" name="Front. Microbiol.">
        <title>Comprehensive Phylogenetic Analysis of Bovine Non-aureus Staphylococci Species Based on Whole-Genome Sequencing.</title>
        <authorList>
            <person name="Naushad S."/>
            <person name="Barkema H.W."/>
            <person name="Luby C."/>
            <person name="Condas L.A."/>
            <person name="Nobrega D.B."/>
            <person name="Carson D.A."/>
            <person name="De Buck J."/>
        </authorList>
    </citation>
    <scope>NUCLEOTIDE SEQUENCE [LARGE SCALE GENOMIC DNA]</scope>
    <source>
        <strain evidence="1 2">SNUC 4337</strain>
    </source>
</reference>
<gene>
    <name evidence="1" type="ORF">BUZ61_17640</name>
</gene>
<accession>A0A2T4S509</accession>
<proteinExistence type="predicted"/>
<name>A0A2T4S509_9STAP</name>
<dbReference type="EMBL" id="PZHR01000859">
    <property type="protein sequence ID" value="PTK42333.1"/>
    <property type="molecule type" value="Genomic_DNA"/>
</dbReference>
<sequence length="65" mass="7483">ADIDRVTIEYQEMDKYFDLVEAVIEVNDIEKLVARIKKLSGTLGKTFKFLNRNQQPKAVPTQKQG</sequence>
<evidence type="ECO:0000313" key="2">
    <source>
        <dbReference type="Proteomes" id="UP000240400"/>
    </source>
</evidence>
<dbReference type="AlphaFoldDB" id="A0A2T4S509"/>
<protein>
    <submittedName>
        <fullName evidence="1">Uncharacterized protein</fullName>
    </submittedName>
</protein>